<accession>A0A931IYS5</accession>
<dbReference type="GO" id="GO:0004016">
    <property type="term" value="F:adenylate cyclase activity"/>
    <property type="evidence" value="ECO:0007669"/>
    <property type="project" value="TreeGrafter"/>
</dbReference>
<dbReference type="Pfam" id="PF13424">
    <property type="entry name" value="TPR_12"/>
    <property type="match status" value="1"/>
</dbReference>
<organism evidence="4 5">
    <name type="scientific">Inhella proteolytica</name>
    <dbReference type="NCBI Taxonomy" id="2795029"/>
    <lineage>
        <taxon>Bacteria</taxon>
        <taxon>Pseudomonadati</taxon>
        <taxon>Pseudomonadota</taxon>
        <taxon>Betaproteobacteria</taxon>
        <taxon>Burkholderiales</taxon>
        <taxon>Sphaerotilaceae</taxon>
        <taxon>Inhella</taxon>
    </lineage>
</organism>
<gene>
    <name evidence="4" type="ORF">I7X39_04935</name>
</gene>
<protein>
    <submittedName>
        <fullName evidence="4">AAA family ATPase</fullName>
    </submittedName>
</protein>
<dbReference type="InterPro" id="IPR027417">
    <property type="entry name" value="P-loop_NTPase"/>
</dbReference>
<proteinExistence type="predicted"/>
<dbReference type="GO" id="GO:0005524">
    <property type="term" value="F:ATP binding"/>
    <property type="evidence" value="ECO:0007669"/>
    <property type="project" value="UniProtKB-KW"/>
</dbReference>
<reference evidence="4" key="1">
    <citation type="submission" date="2020-12" db="EMBL/GenBank/DDBJ databases">
        <title>The genome sequence of Inhella sp. 1Y17.</title>
        <authorList>
            <person name="Liu Y."/>
        </authorList>
    </citation>
    <scope>NUCLEOTIDE SEQUENCE</scope>
    <source>
        <strain evidence="4">1Y17</strain>
    </source>
</reference>
<keyword evidence="2" id="KW-0067">ATP-binding</keyword>
<dbReference type="Proteomes" id="UP000613266">
    <property type="component" value="Unassembled WGS sequence"/>
</dbReference>
<dbReference type="Pfam" id="PF13191">
    <property type="entry name" value="AAA_16"/>
    <property type="match status" value="1"/>
</dbReference>
<keyword evidence="1" id="KW-0547">Nucleotide-binding</keyword>
<evidence type="ECO:0000256" key="2">
    <source>
        <dbReference type="ARBA" id="ARBA00022840"/>
    </source>
</evidence>
<dbReference type="PROSITE" id="PS50125">
    <property type="entry name" value="GUANYLATE_CYCLASE_2"/>
    <property type="match status" value="2"/>
</dbReference>
<comment type="caution">
    <text evidence="4">The sequence shown here is derived from an EMBL/GenBank/DDBJ whole genome shotgun (WGS) entry which is preliminary data.</text>
</comment>
<evidence type="ECO:0000313" key="4">
    <source>
        <dbReference type="EMBL" id="MBH9576249.1"/>
    </source>
</evidence>
<dbReference type="PANTHER" id="PTHR16305">
    <property type="entry name" value="TESTICULAR SOLUBLE ADENYLYL CYCLASE"/>
    <property type="match status" value="1"/>
</dbReference>
<dbReference type="Pfam" id="PF00211">
    <property type="entry name" value="Guanylate_cyc"/>
    <property type="match status" value="1"/>
</dbReference>
<feature type="domain" description="Guanylate cyclase" evidence="3">
    <location>
        <begin position="242"/>
        <end position="374"/>
    </location>
</feature>
<dbReference type="GO" id="GO:0035556">
    <property type="term" value="P:intracellular signal transduction"/>
    <property type="evidence" value="ECO:0007669"/>
    <property type="project" value="InterPro"/>
</dbReference>
<sequence>MPLLSYLSQDRRLALAEGPEGSLPERVQGTALIADIAGFTALTERLSQRSGERLGIEALSEQINAVYAALIAEVEAQQGSVIAFAGDAITCWFDAAQGAASARAAVAALGMQRAMAGFGGLSLRVGMASGAARRWVVGRDSQPPQWLDVLVGATVVRAATAENLAQTGEVLLAQASAVQLGLPKGAPREAPSGERFFLLEPGWTPNPAPAPSAPRPLPELPLALLRPWVQPFVFARELGGQDLFLSDLRPATALFLRFEGIDYDRDPGALAALDALVAQIRRAVEQQGGTVLELSVGDKGSYLYANFGAAQVHEDDAARAVRAALALREALGGTPHAVQIGLSCGTLRVGGYGGPTRQSFGALGDEVNAAARLMALAQPGELLISGRLRQQLGQEFRLEARPPVPLKGKAEPMPVFAVLGLATQAPIRLQERVQAQLMAGRAAELALLTRKLGIARQGQGQVLCFSGEPGIGKSRLVVEALGMAQRQQFIACGGACRQEDVPTPYRVWQPIWQALLDLDPSWPARRQRRALEARLQACAAAQAEAWPLLGGLLGIDWPDTPFTAALLPKDRKAALEALLQQCLGQLLREAEEDDAALLLVLEDVHAIDPLSADLLLQLASLSATGPLLLLLTHRPEPAPVLQGLLERLEELHHAERRTLGSLSAQEIEQVLRARLAALFPARLATVPPALLAGIAARAQGNPFFAEELLHDLHDRGLDPFDPASAAQLALPGSLHSLVLSRIDRLPLPQQRVLKVASVIGRLFPAADVQSYHAGMGEPAQVEADLQALEQQGFTPQAPDEARLSYLFRHLITQEAAYESMALAARHALHGEYASFLEATASGSAALLAQHFCRAELRGPACRYLKLAGEEAAARFANEDALRCFAQALAWLPAEAVDERLALLLHSEALLDVQGRHDARAETLDQLQALAERLEGSAAQCAGVWAQIALRRARLALDLGDYAQARRQASLPELPAAPDELPLPLQVDALLLQARALFYAGHAAEARPLLAQAQQLAEAGAYAAGHYNSLALLGVVHWQLGEFTQATALLQQALALIERAGDVRRQVDVLSNLGVVAKAQGQPAKALAFYAAARAQALRIGDRAGEAMLLTNMSNAELMAGDFVAAGAHAEQAAALYGALREPAQQGMAMLNGAEAQRELGQLDAAQAGAERALALLRRAGAERNEAILLENLGLLAAARGDSASAADWYAQALTRAEALDMRPLATSVRLNRAATALRRGDDTAAEADLAAAARQLRPDDDPMLGLRLQALRSELALARRQPAAALAALATPLDLVQHLLAADAGFLPMELFACALRTLATGADPRHAALRAHAQALLAQRAAALPEGAARQAFLALPDHQAIGAGSAA</sequence>
<dbReference type="InterPro" id="IPR041664">
    <property type="entry name" value="AAA_16"/>
</dbReference>
<dbReference type="Gene3D" id="3.30.70.1230">
    <property type="entry name" value="Nucleotide cyclase"/>
    <property type="match status" value="2"/>
</dbReference>
<name>A0A931IYS5_9BURK</name>
<dbReference type="InterPro" id="IPR019734">
    <property type="entry name" value="TPR_rpt"/>
</dbReference>
<dbReference type="GO" id="GO:0005737">
    <property type="term" value="C:cytoplasm"/>
    <property type="evidence" value="ECO:0007669"/>
    <property type="project" value="TreeGrafter"/>
</dbReference>
<dbReference type="CDD" id="cd07302">
    <property type="entry name" value="CHD"/>
    <property type="match status" value="2"/>
</dbReference>
<dbReference type="InterPro" id="IPR029787">
    <property type="entry name" value="Nucleotide_cyclase"/>
</dbReference>
<dbReference type="SMART" id="SM00028">
    <property type="entry name" value="TPR"/>
    <property type="match status" value="4"/>
</dbReference>
<dbReference type="SUPFAM" id="SSF52540">
    <property type="entry name" value="P-loop containing nucleoside triphosphate hydrolases"/>
    <property type="match status" value="1"/>
</dbReference>
<keyword evidence="5" id="KW-1185">Reference proteome</keyword>
<dbReference type="Gene3D" id="1.25.40.10">
    <property type="entry name" value="Tetratricopeptide repeat domain"/>
    <property type="match status" value="1"/>
</dbReference>
<evidence type="ECO:0000313" key="5">
    <source>
        <dbReference type="Proteomes" id="UP000613266"/>
    </source>
</evidence>
<evidence type="ECO:0000256" key="1">
    <source>
        <dbReference type="ARBA" id="ARBA00022741"/>
    </source>
</evidence>
<evidence type="ECO:0000259" key="3">
    <source>
        <dbReference type="PROSITE" id="PS50125"/>
    </source>
</evidence>
<feature type="domain" description="Guanylate cyclase" evidence="3">
    <location>
        <begin position="30"/>
        <end position="162"/>
    </location>
</feature>
<dbReference type="InterPro" id="IPR001054">
    <property type="entry name" value="A/G_cyclase"/>
</dbReference>
<dbReference type="GO" id="GO:0009190">
    <property type="term" value="P:cyclic nucleotide biosynthetic process"/>
    <property type="evidence" value="ECO:0007669"/>
    <property type="project" value="InterPro"/>
</dbReference>
<dbReference type="InterPro" id="IPR011990">
    <property type="entry name" value="TPR-like_helical_dom_sf"/>
</dbReference>
<dbReference type="PANTHER" id="PTHR16305:SF28">
    <property type="entry name" value="GUANYLATE CYCLASE DOMAIN-CONTAINING PROTEIN"/>
    <property type="match status" value="1"/>
</dbReference>
<dbReference type="SUPFAM" id="SSF55073">
    <property type="entry name" value="Nucleotide cyclase"/>
    <property type="match status" value="2"/>
</dbReference>
<dbReference type="EMBL" id="JAEDAK010000002">
    <property type="protein sequence ID" value="MBH9576249.1"/>
    <property type="molecule type" value="Genomic_DNA"/>
</dbReference>
<dbReference type="RefSeq" id="WP_198109850.1">
    <property type="nucleotide sequence ID" value="NZ_JAEDAK010000002.1"/>
</dbReference>
<dbReference type="SUPFAM" id="SSF48452">
    <property type="entry name" value="TPR-like"/>
    <property type="match status" value="2"/>
</dbReference>